<evidence type="ECO:0008006" key="5">
    <source>
        <dbReference type="Google" id="ProtNLM"/>
    </source>
</evidence>
<keyword evidence="4" id="KW-1185">Reference proteome</keyword>
<feature type="transmembrane region" description="Helical" evidence="2">
    <location>
        <begin position="423"/>
        <end position="447"/>
    </location>
</feature>
<dbReference type="PANTHER" id="PTHR37826:SF3">
    <property type="entry name" value="J DOMAIN-CONTAINING PROTEIN"/>
    <property type="match status" value="1"/>
</dbReference>
<keyword evidence="2" id="KW-0472">Membrane</keyword>
<feature type="compositionally biased region" description="Pro residues" evidence="1">
    <location>
        <begin position="1"/>
        <end position="14"/>
    </location>
</feature>
<organism evidence="3 4">
    <name type="scientific">Dermabacter jinjuensis</name>
    <dbReference type="NCBI Taxonomy" id="1667168"/>
    <lineage>
        <taxon>Bacteria</taxon>
        <taxon>Bacillati</taxon>
        <taxon>Actinomycetota</taxon>
        <taxon>Actinomycetes</taxon>
        <taxon>Micrococcales</taxon>
        <taxon>Dermabacteraceae</taxon>
        <taxon>Dermabacter</taxon>
    </lineage>
</organism>
<name>A0ABM6PNQ1_9MICO</name>
<dbReference type="PANTHER" id="PTHR37826">
    <property type="entry name" value="FLOTILLIN BAND_7_5 DOMAIN PROTEIN"/>
    <property type="match status" value="1"/>
</dbReference>
<keyword evidence="2" id="KW-0812">Transmembrane</keyword>
<reference evidence="3 4" key="1">
    <citation type="journal article" date="2016" name="Int. J. Syst. Evol. Microbiol.">
        <title>Dermabacter jinjuensis sp. nov., a novel species of the genus Dermabacter isolated from a clinical specimen.</title>
        <authorList>
            <person name="Park Y.K."/>
            <person name="Lee K.M."/>
            <person name="Lee W.K."/>
            <person name="Cho M.J."/>
            <person name="Lee H.S."/>
            <person name="Cho Y.G."/>
            <person name="Lee Y.C."/>
            <person name="Lee W.K."/>
            <person name="Seong W.K."/>
            <person name="Hwang K.J."/>
        </authorList>
    </citation>
    <scope>NUCLEOTIDE SEQUENCE [LARGE SCALE GENOMIC DNA]</scope>
    <source>
        <strain evidence="3 4">32T</strain>
    </source>
</reference>
<evidence type="ECO:0000313" key="4">
    <source>
        <dbReference type="Proteomes" id="UP000815698"/>
    </source>
</evidence>
<evidence type="ECO:0000256" key="2">
    <source>
        <dbReference type="SAM" id="Phobius"/>
    </source>
</evidence>
<dbReference type="Proteomes" id="UP000815698">
    <property type="component" value="Chromosome"/>
</dbReference>
<accession>A0ABM6PNQ1</accession>
<gene>
    <name evidence="3" type="ORF">COP05_06435</name>
</gene>
<feature type="region of interest" description="Disordered" evidence="1">
    <location>
        <begin position="1"/>
        <end position="41"/>
    </location>
</feature>
<evidence type="ECO:0000313" key="3">
    <source>
        <dbReference type="EMBL" id="ATH96756.1"/>
    </source>
</evidence>
<protein>
    <recommendedName>
        <fullName evidence="5">TFIIB-type zinc ribbon-containing protein</fullName>
    </recommendedName>
</protein>
<evidence type="ECO:0000256" key="1">
    <source>
        <dbReference type="SAM" id="MobiDB-lite"/>
    </source>
</evidence>
<keyword evidence="2" id="KW-1133">Transmembrane helix</keyword>
<proteinExistence type="predicted"/>
<dbReference type="RefSeq" id="WP_096883031.1">
    <property type="nucleotide sequence ID" value="NZ_CP023482.1"/>
</dbReference>
<sequence length="448" mass="49046">MTYAPGPQPAPMPSEGPGAGSMRPTPEGAPNVSGPDMSDANVVKGRTASQDIVDALVDPTPEHVVNTASGKADGFDKCPRCGSTDIGYSLQHQALVCRYCRFEFNEKVVETAFGLDSPIEQLRGVVRGSGTHDIAVDTTVVTLKCQGCGAEVVIKANESLQARCHWCRQVLSINQQIPNGAVPDAVLPFALTHEQGVEKVREFAGDRRFFATSQFKANFTPENVVGVYVPYMTVDGNLTATIEGRGEVTLRRYTRHIGNDQDERVSDIREYTLGRKFDFTVDDLIAETNSSRANMNTSINTNNVLNAILPFDTKNAVAYNSNYLAGFTSERRDLDIDDIDDTVESNFLSIARSRADLMIRDYDRGVRWESEGLEIHGTRWVALYLPIWLYSYQDDRTGMIHYIAVNGRNGRTMGSVPVDKVKLFGCAALAAIATFAITFPLAIGAVAL</sequence>
<dbReference type="EMBL" id="CP023482">
    <property type="protein sequence ID" value="ATH96756.1"/>
    <property type="molecule type" value="Genomic_DNA"/>
</dbReference>